<feature type="domain" description="ACB" evidence="1">
    <location>
        <begin position="1"/>
        <end position="97"/>
    </location>
</feature>
<dbReference type="Gene3D" id="1.20.80.10">
    <property type="match status" value="1"/>
</dbReference>
<keyword evidence="3" id="KW-1185">Reference proteome</keyword>
<evidence type="ECO:0000313" key="2">
    <source>
        <dbReference type="EMBL" id="KAL5111116.1"/>
    </source>
</evidence>
<organism evidence="2 3">
    <name type="scientific">Taenia crassiceps</name>
    <dbReference type="NCBI Taxonomy" id="6207"/>
    <lineage>
        <taxon>Eukaryota</taxon>
        <taxon>Metazoa</taxon>
        <taxon>Spiralia</taxon>
        <taxon>Lophotrochozoa</taxon>
        <taxon>Platyhelminthes</taxon>
        <taxon>Cestoda</taxon>
        <taxon>Eucestoda</taxon>
        <taxon>Cyclophyllidea</taxon>
        <taxon>Taeniidae</taxon>
        <taxon>Taenia</taxon>
    </lineage>
</organism>
<dbReference type="InterPro" id="IPR014352">
    <property type="entry name" value="FERM/acyl-CoA-bd_prot_sf"/>
</dbReference>
<dbReference type="Proteomes" id="UP001651158">
    <property type="component" value="Unassembled WGS sequence"/>
</dbReference>
<protein>
    <submittedName>
        <fullName evidence="2">Acyl-CoA-binding domain-containing protein 3</fullName>
    </submittedName>
</protein>
<dbReference type="InterPro" id="IPR000582">
    <property type="entry name" value="Acyl-CoA-binding_protein"/>
</dbReference>
<dbReference type="EMBL" id="JAKROA010000001">
    <property type="protein sequence ID" value="KAL5111116.1"/>
    <property type="molecule type" value="Genomic_DNA"/>
</dbReference>
<proteinExistence type="predicted"/>
<dbReference type="InterPro" id="IPR035984">
    <property type="entry name" value="Acyl-CoA-binding_sf"/>
</dbReference>
<dbReference type="SUPFAM" id="SSF47027">
    <property type="entry name" value="Acyl-CoA binding protein"/>
    <property type="match status" value="1"/>
</dbReference>
<reference evidence="2 3" key="1">
    <citation type="journal article" date="2022" name="Front. Cell. Infect. Microbiol.">
        <title>The Genomes of Two Strains of Taenia crassiceps the Animal Model for the Study of Human Cysticercosis.</title>
        <authorList>
            <person name="Bobes R.J."/>
            <person name="Estrada K."/>
            <person name="Rios-Valencia D.G."/>
            <person name="Calderon-Gallegos A."/>
            <person name="de la Torre P."/>
            <person name="Carrero J.C."/>
            <person name="Sanchez-Flores A."/>
            <person name="Laclette J.P."/>
        </authorList>
    </citation>
    <scope>NUCLEOTIDE SEQUENCE [LARGE SCALE GENOMIC DNA]</scope>
    <source>
        <strain evidence="2">WFUcys</strain>
    </source>
</reference>
<gene>
    <name evidence="2" type="ORF">TcWFU_000222</name>
</gene>
<name>A0ABR4QNG0_9CEST</name>
<comment type="caution">
    <text evidence="2">The sequence shown here is derived from an EMBL/GenBank/DDBJ whole genome shotgun (WGS) entry which is preliminary data.</text>
</comment>
<sequence length="97" mass="10660">MDFPTAAAEVQTLPYCSDDDKLYLYGLYKQATVGDVNTGEGQVGGLERKKRHVSIGSGAGIYQEGSSINGQYKILWVLCLLSQIDGQIFWAPKFSHD</sequence>
<accession>A0ABR4QNG0</accession>
<evidence type="ECO:0000313" key="3">
    <source>
        <dbReference type="Proteomes" id="UP001651158"/>
    </source>
</evidence>
<evidence type="ECO:0000259" key="1">
    <source>
        <dbReference type="PROSITE" id="PS51228"/>
    </source>
</evidence>
<dbReference type="PROSITE" id="PS51228">
    <property type="entry name" value="ACB_2"/>
    <property type="match status" value="1"/>
</dbReference>
<dbReference type="Pfam" id="PF00887">
    <property type="entry name" value="ACBP"/>
    <property type="match status" value="1"/>
</dbReference>